<dbReference type="Pfam" id="PF00169">
    <property type="entry name" value="PH"/>
    <property type="match status" value="1"/>
</dbReference>
<dbReference type="Proteomes" id="UP000321570">
    <property type="component" value="Unassembled WGS sequence"/>
</dbReference>
<feature type="compositionally biased region" description="Polar residues" evidence="1">
    <location>
        <begin position="395"/>
        <end position="404"/>
    </location>
</feature>
<feature type="region of interest" description="Disordered" evidence="1">
    <location>
        <begin position="424"/>
        <end position="476"/>
    </location>
</feature>
<protein>
    <recommendedName>
        <fullName evidence="2">PH domain-containing protein</fullName>
    </recommendedName>
</protein>
<evidence type="ECO:0000313" key="3">
    <source>
        <dbReference type="EMBL" id="VUZ51112.1"/>
    </source>
</evidence>
<proteinExistence type="predicted"/>
<dbReference type="PROSITE" id="PS50003">
    <property type="entry name" value="PH_DOMAIN"/>
    <property type="match status" value="1"/>
</dbReference>
<dbReference type="InterPro" id="IPR001849">
    <property type="entry name" value="PH_domain"/>
</dbReference>
<dbReference type="PANTHER" id="PTHR45960">
    <property type="entry name" value="GRB2-ASSOCIATED-BINDING PROTEIN"/>
    <property type="match status" value="1"/>
</dbReference>
<dbReference type="GO" id="GO:0007165">
    <property type="term" value="P:signal transduction"/>
    <property type="evidence" value="ECO:0007669"/>
    <property type="project" value="TreeGrafter"/>
</dbReference>
<dbReference type="SMART" id="SM00233">
    <property type="entry name" value="PH"/>
    <property type="match status" value="1"/>
</dbReference>
<dbReference type="AlphaFoldDB" id="A0A564YV30"/>
<feature type="compositionally biased region" description="Basic and acidic residues" evidence="1">
    <location>
        <begin position="350"/>
        <end position="359"/>
    </location>
</feature>
<dbReference type="InterPro" id="IPR046355">
    <property type="entry name" value="Gab1-4-like"/>
</dbReference>
<feature type="region of interest" description="Disordered" evidence="1">
    <location>
        <begin position="281"/>
        <end position="406"/>
    </location>
</feature>
<dbReference type="GO" id="GO:0005737">
    <property type="term" value="C:cytoplasm"/>
    <property type="evidence" value="ECO:0007669"/>
    <property type="project" value="TreeGrafter"/>
</dbReference>
<gene>
    <name evidence="3" type="ORF">WMSIL1_LOCUS9835</name>
</gene>
<feature type="compositionally biased region" description="Low complexity" evidence="1">
    <location>
        <begin position="457"/>
        <end position="469"/>
    </location>
</feature>
<dbReference type="GO" id="GO:0035591">
    <property type="term" value="F:signaling adaptor activity"/>
    <property type="evidence" value="ECO:0007669"/>
    <property type="project" value="TreeGrafter"/>
</dbReference>
<dbReference type="Gene3D" id="2.30.29.30">
    <property type="entry name" value="Pleckstrin-homology domain (PH domain)/Phosphotyrosine-binding domain (PTB)"/>
    <property type="match status" value="1"/>
</dbReference>
<keyword evidence="4" id="KW-1185">Reference proteome</keyword>
<organism evidence="3 4">
    <name type="scientific">Hymenolepis diminuta</name>
    <name type="common">Rat tapeworm</name>
    <dbReference type="NCBI Taxonomy" id="6216"/>
    <lineage>
        <taxon>Eukaryota</taxon>
        <taxon>Metazoa</taxon>
        <taxon>Spiralia</taxon>
        <taxon>Lophotrochozoa</taxon>
        <taxon>Platyhelminthes</taxon>
        <taxon>Cestoda</taxon>
        <taxon>Eucestoda</taxon>
        <taxon>Cyclophyllidea</taxon>
        <taxon>Hymenolepididae</taxon>
        <taxon>Hymenolepis</taxon>
    </lineage>
</organism>
<accession>A0A564YV30</accession>
<reference evidence="3 4" key="1">
    <citation type="submission" date="2019-07" db="EMBL/GenBank/DDBJ databases">
        <authorList>
            <person name="Jastrzebski P J."/>
            <person name="Paukszto L."/>
            <person name="Jastrzebski P J."/>
        </authorList>
    </citation>
    <scope>NUCLEOTIDE SEQUENCE [LARGE SCALE GENOMIC DNA]</scope>
    <source>
        <strain evidence="3 4">WMS-il1</strain>
    </source>
</reference>
<sequence length="497" mass="54792">MNERKPIGREVLVKGYLRKAPSSPQRPKNHGLNIFCTGCNVLLEPRWKKRFCIFYKIRNTTETQIFFEYYHKESDKSPRGCVDLNSCDCIYEQKVGNQLPNVFVVQTTYRDKRRDYLFSANTPEEMSEWITQLTKVLHMVPEQVSGPTPGEIIRRNGNSLSYFSSSRQVSTSQVPSYSKNSSHPFENSYVDRGLTEEYRTSFGEAPADDDDCYHILPQPDHAYVNLKGDGSAAADTSVVADSANFPNWHDRPDSVYFNVWDSSTVDFNAAEEKVEYHNAPVLAKSEKTSPKVPNSKPALQTSTTTTKNAAAKESPPTVNETQLPKRCRNTSSSSSSSDDSTEDEDTTVSSKDKGAKEADTSIPLDGAGEAEATASSPSGIIPPPSSISGEASIAKSTPDTTVESGIQYLDAENLDFSLRQRAANAAPLVPPKPVHLRRSTPKETNSEGASTNATTKPSNSNNEENSNPSGYSELDVRRTKALFMVTKKMFGEDDDTA</sequence>
<dbReference type="PANTHER" id="PTHR45960:SF2">
    <property type="entry name" value="PROTEIN DAUGHTER OF SEVENLESS"/>
    <property type="match status" value="1"/>
</dbReference>
<evidence type="ECO:0000259" key="2">
    <source>
        <dbReference type="PROSITE" id="PS50003"/>
    </source>
</evidence>
<feature type="domain" description="PH" evidence="2">
    <location>
        <begin position="10"/>
        <end position="138"/>
    </location>
</feature>
<dbReference type="SUPFAM" id="SSF50729">
    <property type="entry name" value="PH domain-like"/>
    <property type="match status" value="1"/>
</dbReference>
<feature type="compositionally biased region" description="Polar residues" evidence="1">
    <location>
        <begin position="446"/>
        <end position="456"/>
    </location>
</feature>
<evidence type="ECO:0000256" key="1">
    <source>
        <dbReference type="SAM" id="MobiDB-lite"/>
    </source>
</evidence>
<evidence type="ECO:0000313" key="4">
    <source>
        <dbReference type="Proteomes" id="UP000321570"/>
    </source>
</evidence>
<dbReference type="InterPro" id="IPR011993">
    <property type="entry name" value="PH-like_dom_sf"/>
</dbReference>
<name>A0A564YV30_HYMDI</name>
<dbReference type="EMBL" id="CABIJS010000421">
    <property type="protein sequence ID" value="VUZ51112.1"/>
    <property type="molecule type" value="Genomic_DNA"/>
</dbReference>